<dbReference type="EMBL" id="MCFJ01000014">
    <property type="protein sequence ID" value="ORY59133.1"/>
    <property type="molecule type" value="Genomic_DNA"/>
</dbReference>
<keyword evidence="3 10" id="KW-0949">S-adenosyl-L-methionine</keyword>
<dbReference type="OrthoDB" id="540004at2759"/>
<evidence type="ECO:0000256" key="4">
    <source>
        <dbReference type="ARBA" id="ARBA00022955"/>
    </source>
</evidence>
<evidence type="ECO:0000256" key="2">
    <source>
        <dbReference type="ARBA" id="ARBA00022679"/>
    </source>
</evidence>
<dbReference type="Pfam" id="PF08241">
    <property type="entry name" value="Methyltransf_11"/>
    <property type="match status" value="1"/>
</dbReference>
<sequence>MPTTEVYDQAKNIAFDNALHQQSTESEGGIRAMMNKNSAANTAASSQYFQYWDNKKAEDETDAVRQERTANYADLTRQYYNLATDLYEYGWSQSFHFCRFAHGESFHRAIARHEHYLAHTMGIKRNMKVLDIGCGVGGPAREIVKFTGAHVTGLNINGYQVQRAKHYAAKEGLSNLLDFAQGDFMNIPFPDNSFDAIYAIEATCHAPSLQGVYSEIFRVLKPGGVFGVYEWLMTDAYNNDEIDHRRIRLDIEQGDGIAQMFNIEHGVGAMKGAGFDLELHEDLAAEDDGPAPWYWPLDSDLRYAQTLGDVLTVLRMNKWGRSVMHNVMSALETVKVLPAGTRKTADSLSKAADALVEGGKQKLFTPMYLMVGRKPST</sequence>
<comment type="function">
    <text evidence="11">Catalyzes the transfer of methyl groups from S-adenosyl-methionine to the C-24 of sterols.</text>
</comment>
<dbReference type="STRING" id="1141098.A0A1Y2DIT1"/>
<dbReference type="InterPro" id="IPR013705">
    <property type="entry name" value="Sterol_MeTrfase_C"/>
</dbReference>
<protein>
    <recommendedName>
        <fullName evidence="11">Sterol 24-C-methyltransferase</fullName>
        <ecNumber evidence="11">2.1.1.-</ecNumber>
    </recommendedName>
    <alternativeName>
        <fullName evidence="11">Delta(24)-sterol C-methyltransferase</fullName>
    </alternativeName>
</protein>
<evidence type="ECO:0000256" key="9">
    <source>
        <dbReference type="ARBA" id="ARBA00038188"/>
    </source>
</evidence>
<evidence type="ECO:0000256" key="11">
    <source>
        <dbReference type="RuleBase" id="RU362025"/>
    </source>
</evidence>
<dbReference type="Pfam" id="PF08498">
    <property type="entry name" value="Sterol_MT_C"/>
    <property type="match status" value="1"/>
</dbReference>
<dbReference type="InterPro" id="IPR050447">
    <property type="entry name" value="Erg6_SMT_methyltransf"/>
</dbReference>
<organism evidence="13 14">
    <name type="scientific">Pseudomassariella vexata</name>
    <dbReference type="NCBI Taxonomy" id="1141098"/>
    <lineage>
        <taxon>Eukaryota</taxon>
        <taxon>Fungi</taxon>
        <taxon>Dikarya</taxon>
        <taxon>Ascomycota</taxon>
        <taxon>Pezizomycotina</taxon>
        <taxon>Sordariomycetes</taxon>
        <taxon>Xylariomycetidae</taxon>
        <taxon>Amphisphaeriales</taxon>
        <taxon>Pseudomassariaceae</taxon>
        <taxon>Pseudomassariella</taxon>
    </lineage>
</organism>
<keyword evidence="5 11" id="KW-0756">Sterol biosynthesis</keyword>
<evidence type="ECO:0000256" key="1">
    <source>
        <dbReference type="ARBA" id="ARBA00022603"/>
    </source>
</evidence>
<dbReference type="AlphaFoldDB" id="A0A1Y2DIT1"/>
<dbReference type="PANTHER" id="PTHR44068:SF1">
    <property type="entry name" value="HYPOTHETICAL LOC100005854"/>
    <property type="match status" value="1"/>
</dbReference>
<reference evidence="13 14" key="1">
    <citation type="submission" date="2016-07" db="EMBL/GenBank/DDBJ databases">
        <title>Pervasive Adenine N6-methylation of Active Genes in Fungi.</title>
        <authorList>
            <consortium name="DOE Joint Genome Institute"/>
            <person name="Mondo S.J."/>
            <person name="Dannebaum R.O."/>
            <person name="Kuo R.C."/>
            <person name="Labutti K."/>
            <person name="Haridas S."/>
            <person name="Kuo A."/>
            <person name="Salamov A."/>
            <person name="Ahrendt S.R."/>
            <person name="Lipzen A."/>
            <person name="Sullivan W."/>
            <person name="Andreopoulos W.B."/>
            <person name="Clum A."/>
            <person name="Lindquist E."/>
            <person name="Daum C."/>
            <person name="Ramamoorthy G.K."/>
            <person name="Gryganskyi A."/>
            <person name="Culley D."/>
            <person name="Magnuson J.K."/>
            <person name="James T.Y."/>
            <person name="O'Malley M.A."/>
            <person name="Stajich J.E."/>
            <person name="Spatafora J.W."/>
            <person name="Visel A."/>
            <person name="Grigoriev I.V."/>
        </authorList>
    </citation>
    <scope>NUCLEOTIDE SEQUENCE [LARGE SCALE GENOMIC DNA]</scope>
    <source>
        <strain evidence="13 14">CBS 129021</strain>
    </source>
</reference>
<dbReference type="PANTHER" id="PTHR44068">
    <property type="entry name" value="ZGC:194242"/>
    <property type="match status" value="1"/>
</dbReference>
<dbReference type="FunCoup" id="A0A1Y2DIT1">
    <property type="interactions" value="297"/>
</dbReference>
<evidence type="ECO:0000256" key="7">
    <source>
        <dbReference type="ARBA" id="ARBA00023221"/>
    </source>
</evidence>
<name>A0A1Y2DIT1_9PEZI</name>
<dbReference type="SUPFAM" id="SSF53335">
    <property type="entry name" value="S-adenosyl-L-methionine-dependent methyltransferases"/>
    <property type="match status" value="1"/>
</dbReference>
<proteinExistence type="inferred from homology"/>
<dbReference type="InterPro" id="IPR013216">
    <property type="entry name" value="Methyltransf_11"/>
</dbReference>
<keyword evidence="1 10" id="KW-0489">Methyltransferase</keyword>
<keyword evidence="6 11" id="KW-1207">Sterol metabolism</keyword>
<dbReference type="InParanoid" id="A0A1Y2DIT1"/>
<comment type="similarity">
    <text evidence="9 10 11">Belongs to the class I-like SAM-binding methyltransferase superfamily. Erg6/SMT family.</text>
</comment>
<keyword evidence="11" id="KW-0444">Lipid biosynthesis</keyword>
<keyword evidence="7 11" id="KW-0753">Steroid metabolism</keyword>
<dbReference type="GO" id="GO:0003838">
    <property type="term" value="F:sterol 24-C-methyltransferase activity"/>
    <property type="evidence" value="ECO:0007669"/>
    <property type="project" value="TreeGrafter"/>
</dbReference>
<accession>A0A1Y2DIT1</accession>
<dbReference type="RefSeq" id="XP_040711827.1">
    <property type="nucleotide sequence ID" value="XM_040861038.1"/>
</dbReference>
<keyword evidence="4 11" id="KW-0752">Steroid biosynthesis</keyword>
<evidence type="ECO:0000256" key="10">
    <source>
        <dbReference type="PROSITE-ProRule" id="PRU01022"/>
    </source>
</evidence>
<dbReference type="GO" id="GO:0005783">
    <property type="term" value="C:endoplasmic reticulum"/>
    <property type="evidence" value="ECO:0007669"/>
    <property type="project" value="TreeGrafter"/>
</dbReference>
<keyword evidence="2 10" id="KW-0808">Transferase</keyword>
<dbReference type="GO" id="GO:0032259">
    <property type="term" value="P:methylation"/>
    <property type="evidence" value="ECO:0007669"/>
    <property type="project" value="UniProtKB-KW"/>
</dbReference>
<keyword evidence="11" id="KW-0443">Lipid metabolism</keyword>
<comment type="caution">
    <text evidence="13">The sequence shown here is derived from an EMBL/GenBank/DDBJ whole genome shotgun (WGS) entry which is preliminary data.</text>
</comment>
<dbReference type="EC" id="2.1.1.-" evidence="11"/>
<evidence type="ECO:0000256" key="3">
    <source>
        <dbReference type="ARBA" id="ARBA00022691"/>
    </source>
</evidence>
<evidence type="ECO:0000313" key="14">
    <source>
        <dbReference type="Proteomes" id="UP000193689"/>
    </source>
</evidence>
<evidence type="ECO:0000256" key="8">
    <source>
        <dbReference type="ARBA" id="ARBA00029435"/>
    </source>
</evidence>
<dbReference type="InterPro" id="IPR029063">
    <property type="entry name" value="SAM-dependent_MTases_sf"/>
</dbReference>
<keyword evidence="14" id="KW-1185">Reference proteome</keyword>
<evidence type="ECO:0000256" key="6">
    <source>
        <dbReference type="ARBA" id="ARBA00023166"/>
    </source>
</evidence>
<gene>
    <name evidence="13" type="ORF">BCR38DRAFT_445698</name>
</gene>
<dbReference type="Proteomes" id="UP000193689">
    <property type="component" value="Unassembled WGS sequence"/>
</dbReference>
<dbReference type="GeneID" id="63777250"/>
<dbReference type="CDD" id="cd02440">
    <property type="entry name" value="AdoMet_MTases"/>
    <property type="match status" value="1"/>
</dbReference>
<dbReference type="PROSITE" id="PS51685">
    <property type="entry name" value="SAM_MT_ERG6_SMT"/>
    <property type="match status" value="1"/>
</dbReference>
<evidence type="ECO:0000259" key="12">
    <source>
        <dbReference type="PROSITE" id="PS51685"/>
    </source>
</evidence>
<evidence type="ECO:0000313" key="13">
    <source>
        <dbReference type="EMBL" id="ORY59133.1"/>
    </source>
</evidence>
<comment type="pathway">
    <text evidence="8">Steroid metabolism; ergosterol biosynthesis.</text>
</comment>
<dbReference type="InterPro" id="IPR030384">
    <property type="entry name" value="MeTrfase_SMT"/>
</dbReference>
<dbReference type="GO" id="GO:0006696">
    <property type="term" value="P:ergosterol biosynthetic process"/>
    <property type="evidence" value="ECO:0007669"/>
    <property type="project" value="TreeGrafter"/>
</dbReference>
<evidence type="ECO:0000256" key="5">
    <source>
        <dbReference type="ARBA" id="ARBA00023011"/>
    </source>
</evidence>
<feature type="domain" description="SAM-dependent methyltransferase Erg6/SMT-type" evidence="12">
    <location>
        <begin position="79"/>
        <end position="375"/>
    </location>
</feature>
<dbReference type="Gene3D" id="3.40.50.150">
    <property type="entry name" value="Vaccinia Virus protein VP39"/>
    <property type="match status" value="1"/>
</dbReference>